<accession>A0AAV4WU65</accession>
<dbReference type="Proteomes" id="UP001054837">
    <property type="component" value="Unassembled WGS sequence"/>
</dbReference>
<feature type="compositionally biased region" description="Basic residues" evidence="1">
    <location>
        <begin position="77"/>
        <end position="92"/>
    </location>
</feature>
<dbReference type="AlphaFoldDB" id="A0AAV4WU65"/>
<comment type="caution">
    <text evidence="2">The sequence shown here is derived from an EMBL/GenBank/DDBJ whole genome shotgun (WGS) entry which is preliminary data.</text>
</comment>
<reference evidence="2 3" key="1">
    <citation type="submission" date="2021-06" db="EMBL/GenBank/DDBJ databases">
        <title>Caerostris darwini draft genome.</title>
        <authorList>
            <person name="Kono N."/>
            <person name="Arakawa K."/>
        </authorList>
    </citation>
    <scope>NUCLEOTIDE SEQUENCE [LARGE SCALE GENOMIC DNA]</scope>
</reference>
<organism evidence="2 3">
    <name type="scientific">Caerostris darwini</name>
    <dbReference type="NCBI Taxonomy" id="1538125"/>
    <lineage>
        <taxon>Eukaryota</taxon>
        <taxon>Metazoa</taxon>
        <taxon>Ecdysozoa</taxon>
        <taxon>Arthropoda</taxon>
        <taxon>Chelicerata</taxon>
        <taxon>Arachnida</taxon>
        <taxon>Araneae</taxon>
        <taxon>Araneomorphae</taxon>
        <taxon>Entelegynae</taxon>
        <taxon>Araneoidea</taxon>
        <taxon>Araneidae</taxon>
        <taxon>Caerostris</taxon>
    </lineage>
</organism>
<proteinExistence type="predicted"/>
<sequence>MMLWSSYRRFKLGLGSRSLQESLKTSPFQLDFSGRNADDPPPAARSPALSVLNENSLKNGVARIIYLSRNAESRQVSHYRCHSRSSNKRKRGPDRQLNYYPSHLIVYLFHTSLATPT</sequence>
<feature type="region of interest" description="Disordered" evidence="1">
    <location>
        <begin position="77"/>
        <end position="96"/>
    </location>
</feature>
<protein>
    <submittedName>
        <fullName evidence="2">Uncharacterized protein</fullName>
    </submittedName>
</protein>
<keyword evidence="3" id="KW-1185">Reference proteome</keyword>
<evidence type="ECO:0000256" key="1">
    <source>
        <dbReference type="SAM" id="MobiDB-lite"/>
    </source>
</evidence>
<evidence type="ECO:0000313" key="3">
    <source>
        <dbReference type="Proteomes" id="UP001054837"/>
    </source>
</evidence>
<dbReference type="EMBL" id="BPLQ01015128">
    <property type="protein sequence ID" value="GIY86042.1"/>
    <property type="molecule type" value="Genomic_DNA"/>
</dbReference>
<gene>
    <name evidence="2" type="ORF">CDAR_601261</name>
</gene>
<name>A0AAV4WU65_9ARAC</name>
<evidence type="ECO:0000313" key="2">
    <source>
        <dbReference type="EMBL" id="GIY86042.1"/>
    </source>
</evidence>